<comment type="caution">
    <text evidence="1">The sequence shown here is derived from an EMBL/GenBank/DDBJ whole genome shotgun (WGS) entry which is preliminary data.</text>
</comment>
<protein>
    <submittedName>
        <fullName evidence="1">Uncharacterized protein</fullName>
    </submittedName>
</protein>
<evidence type="ECO:0000313" key="1">
    <source>
        <dbReference type="EMBL" id="RNM25479.1"/>
    </source>
</evidence>
<reference evidence="1 2" key="1">
    <citation type="submission" date="2018-11" db="EMBL/GenBank/DDBJ databases">
        <title>Characterization of surface water Dickeya isolates.</title>
        <authorList>
            <person name="Van Gijsegem F."/>
            <person name="Pedron J."/>
        </authorList>
    </citation>
    <scope>NUCLEOTIDE SEQUENCE [LARGE SCALE GENOMIC DNA]</scope>
    <source>
        <strain evidence="1 2">FVG10-MFV-A16</strain>
    </source>
</reference>
<organism evidence="1 2">
    <name type="scientific">Dickeya undicola</name>
    <dbReference type="NCBI Taxonomy" id="1577887"/>
    <lineage>
        <taxon>Bacteria</taxon>
        <taxon>Pseudomonadati</taxon>
        <taxon>Pseudomonadota</taxon>
        <taxon>Gammaproteobacteria</taxon>
        <taxon>Enterobacterales</taxon>
        <taxon>Pectobacteriaceae</taxon>
        <taxon>Dickeya</taxon>
    </lineage>
</organism>
<accession>A0ABX9WXU9</accession>
<gene>
    <name evidence="1" type="ORF">EFS38_06025</name>
</gene>
<name>A0ABX9WXU9_9GAMM</name>
<dbReference type="Proteomes" id="UP000271870">
    <property type="component" value="Unassembled WGS sequence"/>
</dbReference>
<proteinExistence type="predicted"/>
<dbReference type="EMBL" id="RJLS01000005">
    <property type="protein sequence ID" value="RNM25479.1"/>
    <property type="molecule type" value="Genomic_DNA"/>
</dbReference>
<keyword evidence="2" id="KW-1185">Reference proteome</keyword>
<sequence>MALDVAFSIEFDDFVDPDRAYELFWSGVITNKKAFLCPGENCDAQVTCANLDSESQDMKVVPHFRVYGKHHSDCELNNDVPLKIEKIIDLSKKQEKLSIDHSVVDSFSLVRPESYYNSNKVGGDKYKKVVDRKKYKLQILSANLKQVGSIGKIYSVRTIVSRYLRYYNDGSINLRKINVSGKDFSYKEILKRIDNQRIEDLSEFPLIYYGWAYIDKYDNAYRIKFKKNFLVNSKEVPVTLFITNKIIDRYPIRNLMVKRMRKISNQAKPTGFVFVYSKPKLVESKKNGRVYVNFDVMNLDFIDINVDTPLPSK</sequence>
<evidence type="ECO:0000313" key="2">
    <source>
        <dbReference type="Proteomes" id="UP000271870"/>
    </source>
</evidence>